<feature type="domain" description="RDD" evidence="7">
    <location>
        <begin position="7"/>
        <end position="129"/>
    </location>
</feature>
<gene>
    <name evidence="8" type="ORF">ACFO3D_18215</name>
</gene>
<feature type="transmembrane region" description="Helical" evidence="6">
    <location>
        <begin position="97"/>
        <end position="116"/>
    </location>
</feature>
<dbReference type="RefSeq" id="WP_390299569.1">
    <property type="nucleotide sequence ID" value="NZ_JBHSFU010000015.1"/>
</dbReference>
<reference evidence="9" key="1">
    <citation type="journal article" date="2019" name="Int. J. Syst. Evol. Microbiol.">
        <title>The Global Catalogue of Microorganisms (GCM) 10K type strain sequencing project: providing services to taxonomists for standard genome sequencing and annotation.</title>
        <authorList>
            <consortium name="The Broad Institute Genomics Platform"/>
            <consortium name="The Broad Institute Genome Sequencing Center for Infectious Disease"/>
            <person name="Wu L."/>
            <person name="Ma J."/>
        </authorList>
    </citation>
    <scope>NUCLEOTIDE SEQUENCE [LARGE SCALE GENOMIC DNA]</scope>
    <source>
        <strain evidence="9">CGMCC 4.7426</strain>
    </source>
</reference>
<keyword evidence="9" id="KW-1185">Reference proteome</keyword>
<sequence>MNVSNPAGFGVRFFALILDGILVSLVTGLISLAIYNEFFMESYSPLDWLVLIYHIILPVLWYGYTIGKRLLGIRIVKVNGENVGIGNMLMRHLVAGLVYALTLGIGVIVSVFMVAIREDKRAIHDFVAGTYVTYDSPDKLEEGVV</sequence>
<evidence type="ECO:0000256" key="6">
    <source>
        <dbReference type="SAM" id="Phobius"/>
    </source>
</evidence>
<dbReference type="Proteomes" id="UP001595989">
    <property type="component" value="Unassembled WGS sequence"/>
</dbReference>
<dbReference type="PANTHER" id="PTHR36115">
    <property type="entry name" value="PROLINE-RICH ANTIGEN HOMOLOG-RELATED"/>
    <property type="match status" value="1"/>
</dbReference>
<dbReference type="InterPro" id="IPR051791">
    <property type="entry name" value="Pra-immunoreactive"/>
</dbReference>
<keyword evidence="2" id="KW-1003">Cell membrane</keyword>
<feature type="transmembrane region" description="Helical" evidence="6">
    <location>
        <begin position="46"/>
        <end position="64"/>
    </location>
</feature>
<dbReference type="Pfam" id="PF06271">
    <property type="entry name" value="RDD"/>
    <property type="match status" value="1"/>
</dbReference>
<keyword evidence="3 6" id="KW-0812">Transmembrane</keyword>
<protein>
    <submittedName>
        <fullName evidence="8">RDD family protein</fullName>
    </submittedName>
</protein>
<proteinExistence type="predicted"/>
<dbReference type="EMBL" id="JBHSFU010000015">
    <property type="protein sequence ID" value="MFC4560097.1"/>
    <property type="molecule type" value="Genomic_DNA"/>
</dbReference>
<dbReference type="InterPro" id="IPR010432">
    <property type="entry name" value="RDD"/>
</dbReference>
<keyword evidence="4 6" id="KW-1133">Transmembrane helix</keyword>
<dbReference type="PANTHER" id="PTHR36115:SF9">
    <property type="entry name" value="LMO1584 PROTEIN"/>
    <property type="match status" value="1"/>
</dbReference>
<evidence type="ECO:0000256" key="5">
    <source>
        <dbReference type="ARBA" id="ARBA00023136"/>
    </source>
</evidence>
<feature type="transmembrane region" description="Helical" evidence="6">
    <location>
        <begin position="12"/>
        <end position="34"/>
    </location>
</feature>
<evidence type="ECO:0000259" key="7">
    <source>
        <dbReference type="Pfam" id="PF06271"/>
    </source>
</evidence>
<comment type="subcellular location">
    <subcellularLocation>
        <location evidence="1">Cell membrane</location>
        <topology evidence="1">Multi-pass membrane protein</topology>
    </subcellularLocation>
</comment>
<evidence type="ECO:0000313" key="8">
    <source>
        <dbReference type="EMBL" id="MFC4560097.1"/>
    </source>
</evidence>
<evidence type="ECO:0000313" key="9">
    <source>
        <dbReference type="Proteomes" id="UP001595989"/>
    </source>
</evidence>
<evidence type="ECO:0000256" key="4">
    <source>
        <dbReference type="ARBA" id="ARBA00022989"/>
    </source>
</evidence>
<comment type="caution">
    <text evidence="8">The sequence shown here is derived from an EMBL/GenBank/DDBJ whole genome shotgun (WGS) entry which is preliminary data.</text>
</comment>
<evidence type="ECO:0000256" key="2">
    <source>
        <dbReference type="ARBA" id="ARBA00022475"/>
    </source>
</evidence>
<organism evidence="8 9">
    <name type="scientific">Virgibacillus kekensis</name>
    <dbReference type="NCBI Taxonomy" id="202261"/>
    <lineage>
        <taxon>Bacteria</taxon>
        <taxon>Bacillati</taxon>
        <taxon>Bacillota</taxon>
        <taxon>Bacilli</taxon>
        <taxon>Bacillales</taxon>
        <taxon>Bacillaceae</taxon>
        <taxon>Virgibacillus</taxon>
    </lineage>
</organism>
<keyword evidence="5 6" id="KW-0472">Membrane</keyword>
<accession>A0ABV9DNU4</accession>
<evidence type="ECO:0000256" key="1">
    <source>
        <dbReference type="ARBA" id="ARBA00004651"/>
    </source>
</evidence>
<evidence type="ECO:0000256" key="3">
    <source>
        <dbReference type="ARBA" id="ARBA00022692"/>
    </source>
</evidence>
<name>A0ABV9DNU4_9BACI</name>